<organism evidence="9 10">
    <name type="scientific">Marininema mesophilum</name>
    <dbReference type="NCBI Taxonomy" id="1048340"/>
    <lineage>
        <taxon>Bacteria</taxon>
        <taxon>Bacillati</taxon>
        <taxon>Bacillota</taxon>
        <taxon>Bacilli</taxon>
        <taxon>Bacillales</taxon>
        <taxon>Thermoactinomycetaceae</taxon>
        <taxon>Marininema</taxon>
    </lineage>
</organism>
<feature type="active site" description="Nucleophile" evidence="6">
    <location>
        <position position="402"/>
    </location>
</feature>
<keyword evidence="3 6" id="KW-0808">Transferase</keyword>
<dbReference type="Gene3D" id="2.40.50.1070">
    <property type="match status" value="1"/>
</dbReference>
<dbReference type="GO" id="GO:0070475">
    <property type="term" value="P:rRNA base methylation"/>
    <property type="evidence" value="ECO:0007669"/>
    <property type="project" value="TreeGrafter"/>
</dbReference>
<keyword evidence="1" id="KW-0408">Iron</keyword>
<evidence type="ECO:0000256" key="7">
    <source>
        <dbReference type="PROSITE-ProRule" id="PRU10015"/>
    </source>
</evidence>
<evidence type="ECO:0000256" key="5">
    <source>
        <dbReference type="ARBA" id="ARBA00023014"/>
    </source>
</evidence>
<dbReference type="Gene3D" id="2.40.50.140">
    <property type="entry name" value="Nucleic acid-binding proteins"/>
    <property type="match status" value="1"/>
</dbReference>
<dbReference type="InterPro" id="IPR010280">
    <property type="entry name" value="U5_MeTrfase_fam"/>
</dbReference>
<dbReference type="PROSITE" id="PS51687">
    <property type="entry name" value="SAM_MT_RNA_M5U"/>
    <property type="match status" value="1"/>
</dbReference>
<accession>A0A1H3BKR2</accession>
<dbReference type="InterPro" id="IPR012340">
    <property type="entry name" value="NA-bd_OB-fold"/>
</dbReference>
<gene>
    <name evidence="9" type="ORF">SAMN05444487_11739</name>
</gene>
<feature type="binding site" evidence="6">
    <location>
        <position position="306"/>
    </location>
    <ligand>
        <name>S-adenosyl-L-methionine</name>
        <dbReference type="ChEBI" id="CHEBI:59789"/>
    </ligand>
</feature>
<evidence type="ECO:0000259" key="8">
    <source>
        <dbReference type="PROSITE" id="PS50926"/>
    </source>
</evidence>
<evidence type="ECO:0000256" key="2">
    <source>
        <dbReference type="ARBA" id="ARBA00022603"/>
    </source>
</evidence>
<reference evidence="9 10" key="1">
    <citation type="submission" date="2016-10" db="EMBL/GenBank/DDBJ databases">
        <authorList>
            <person name="de Groot N.N."/>
        </authorList>
    </citation>
    <scope>NUCLEOTIDE SEQUENCE [LARGE SCALE GENOMIC DNA]</scope>
    <source>
        <strain evidence="9 10">DSM 45610</strain>
    </source>
</reference>
<dbReference type="PROSITE" id="PS50926">
    <property type="entry name" value="TRAM"/>
    <property type="match status" value="1"/>
</dbReference>
<dbReference type="Pfam" id="PF01938">
    <property type="entry name" value="TRAM"/>
    <property type="match status" value="1"/>
</dbReference>
<dbReference type="FunFam" id="3.40.50.150:FF:000009">
    <property type="entry name" value="23S rRNA (Uracil(1939)-C(5))-methyltransferase RlmD"/>
    <property type="match status" value="1"/>
</dbReference>
<keyword evidence="2 6" id="KW-0489">Methyltransferase</keyword>
<evidence type="ECO:0000313" key="9">
    <source>
        <dbReference type="EMBL" id="SDX42497.1"/>
    </source>
</evidence>
<name>A0A1H3BKR2_9BACL</name>
<dbReference type="PANTHER" id="PTHR11061:SF45">
    <property type="match status" value="1"/>
</dbReference>
<dbReference type="GO" id="GO:0051539">
    <property type="term" value="F:4 iron, 4 sulfur cluster binding"/>
    <property type="evidence" value="ECO:0007669"/>
    <property type="project" value="UniProtKB-KW"/>
</dbReference>
<dbReference type="FunFam" id="2.40.50.1070:FF:000003">
    <property type="entry name" value="23S rRNA (Uracil-5-)-methyltransferase RumA"/>
    <property type="match status" value="1"/>
</dbReference>
<evidence type="ECO:0000256" key="6">
    <source>
        <dbReference type="PROSITE-ProRule" id="PRU01024"/>
    </source>
</evidence>
<keyword evidence="10" id="KW-1185">Reference proteome</keyword>
<dbReference type="Pfam" id="PF05958">
    <property type="entry name" value="tRNA_U5-meth_tr"/>
    <property type="match status" value="1"/>
</dbReference>
<dbReference type="EMBL" id="FNNQ01000017">
    <property type="protein sequence ID" value="SDX42497.1"/>
    <property type="molecule type" value="Genomic_DNA"/>
</dbReference>
<evidence type="ECO:0000256" key="4">
    <source>
        <dbReference type="ARBA" id="ARBA00022691"/>
    </source>
</evidence>
<sequence>MIRLPIRSLGINGEGVGYYQKQVVFVDEAIPGEYVAVRITEVKKKFARGNIQRILKRSSSRVTAPCPVYQECGGCQLQHIAYPMQLRLKRELVEEAFSRYTGKEGLPIHETLGMEEPWSYRNKAQLPVQKQQGKVVMGMYSPSSHRLIDMKGCLVQHPVTDRILDIARRTLADLSIPIYDERKHLGSIRHLVVRYGFETKEAQLVLISKENPLPKEKVLQQELIRRIPELVSLVVNHNPQRTSLVFGEKSRVLWGQSTMAEQLGDRVFHLSAPAFFQLNPSQTVRLYNEVMNAAGLTGHETVVDAYCGTGTIGIWLAQKAAKVIGMDTIAEAVVDARENAIANGIDHAEYHVGAAEELLPRWADEGFRPDVVVADPPRTGLGNAFIQALIRTQVARFVYVSCNPSTLAKDCATLVQGGYQIRTIQPVDMFPQTAQVECCVLLERVTE</sequence>
<dbReference type="AlphaFoldDB" id="A0A1H3BKR2"/>
<dbReference type="FunFam" id="2.40.50.140:FF:000097">
    <property type="entry name" value="23S rRNA (uracil(1939)-C(5))-methyltransferase RlmD"/>
    <property type="match status" value="1"/>
</dbReference>
<dbReference type="SUPFAM" id="SSF53335">
    <property type="entry name" value="S-adenosyl-L-methionine-dependent methyltransferases"/>
    <property type="match status" value="1"/>
</dbReference>
<dbReference type="PROSITE" id="PS01230">
    <property type="entry name" value="TRMA_1"/>
    <property type="match status" value="1"/>
</dbReference>
<dbReference type="InterPro" id="IPR030390">
    <property type="entry name" value="MeTrfase_TrmA_AS"/>
</dbReference>
<dbReference type="CDD" id="cd02440">
    <property type="entry name" value="AdoMet_MTases"/>
    <property type="match status" value="1"/>
</dbReference>
<dbReference type="Gene3D" id="3.40.50.150">
    <property type="entry name" value="Vaccinia Virus protein VP39"/>
    <property type="match status" value="1"/>
</dbReference>
<feature type="domain" description="TRAM" evidence="8">
    <location>
        <begin position="1"/>
        <end position="53"/>
    </location>
</feature>
<dbReference type="SUPFAM" id="SSF50249">
    <property type="entry name" value="Nucleic acid-binding proteins"/>
    <property type="match status" value="1"/>
</dbReference>
<keyword evidence="1" id="KW-0004">4Fe-4S</keyword>
<protein>
    <submittedName>
        <fullName evidence="9">23S rRNA m(5)U-1939 methyltransferase</fullName>
    </submittedName>
</protein>
<comment type="similarity">
    <text evidence="6">Belongs to the class I-like SAM-binding methyltransferase superfamily. RNA M5U methyltransferase family.</text>
</comment>
<feature type="binding site" evidence="6">
    <location>
        <position position="277"/>
    </location>
    <ligand>
        <name>S-adenosyl-L-methionine</name>
        <dbReference type="ChEBI" id="CHEBI:59789"/>
    </ligand>
</feature>
<feature type="active site" evidence="7">
    <location>
        <position position="402"/>
    </location>
</feature>
<dbReference type="PANTHER" id="PTHR11061">
    <property type="entry name" value="RNA M5U METHYLTRANSFERASE"/>
    <property type="match status" value="1"/>
</dbReference>
<dbReference type="STRING" id="1048340.SAMN05444487_11739"/>
<dbReference type="InterPro" id="IPR029063">
    <property type="entry name" value="SAM-dependent_MTases_sf"/>
</dbReference>
<evidence type="ECO:0000256" key="3">
    <source>
        <dbReference type="ARBA" id="ARBA00022679"/>
    </source>
</evidence>
<keyword evidence="5" id="KW-0411">Iron-sulfur</keyword>
<dbReference type="Proteomes" id="UP000198534">
    <property type="component" value="Unassembled WGS sequence"/>
</dbReference>
<dbReference type="GO" id="GO:0070041">
    <property type="term" value="F:rRNA (uridine-C5-)-methyltransferase activity"/>
    <property type="evidence" value="ECO:0007669"/>
    <property type="project" value="TreeGrafter"/>
</dbReference>
<dbReference type="InterPro" id="IPR002792">
    <property type="entry name" value="TRAM_dom"/>
</dbReference>
<feature type="binding site" evidence="6">
    <location>
        <position position="375"/>
    </location>
    <ligand>
        <name>S-adenosyl-L-methionine</name>
        <dbReference type="ChEBI" id="CHEBI:59789"/>
    </ligand>
</feature>
<evidence type="ECO:0000313" key="10">
    <source>
        <dbReference type="Proteomes" id="UP000198534"/>
    </source>
</evidence>
<evidence type="ECO:0000256" key="1">
    <source>
        <dbReference type="ARBA" id="ARBA00022485"/>
    </source>
</evidence>
<keyword evidence="1" id="KW-0479">Metal-binding</keyword>
<feature type="binding site" evidence="6">
    <location>
        <position position="327"/>
    </location>
    <ligand>
        <name>S-adenosyl-L-methionine</name>
        <dbReference type="ChEBI" id="CHEBI:59789"/>
    </ligand>
</feature>
<dbReference type="NCBIfam" id="TIGR00479">
    <property type="entry name" value="rumA"/>
    <property type="match status" value="1"/>
</dbReference>
<keyword evidence="4 6" id="KW-0949">S-adenosyl-L-methionine</keyword>
<proteinExistence type="inferred from homology"/>